<dbReference type="GO" id="GO:0009279">
    <property type="term" value="C:cell outer membrane"/>
    <property type="evidence" value="ECO:0007669"/>
    <property type="project" value="UniProtKB-SubCell"/>
</dbReference>
<keyword evidence="4" id="KW-0449">Lipoprotein</keyword>
<keyword evidence="8" id="KW-1185">Reference proteome</keyword>
<evidence type="ECO:0000256" key="3">
    <source>
        <dbReference type="ARBA" id="ARBA00015281"/>
    </source>
</evidence>
<dbReference type="Pfam" id="PF05433">
    <property type="entry name" value="Rick_17kDa_Anti"/>
    <property type="match status" value="1"/>
</dbReference>
<evidence type="ECO:0000259" key="6">
    <source>
        <dbReference type="Pfam" id="PF05433"/>
    </source>
</evidence>
<keyword evidence="5" id="KW-0732">Signal</keyword>
<evidence type="ECO:0000256" key="4">
    <source>
        <dbReference type="ARBA" id="ARBA00023288"/>
    </source>
</evidence>
<evidence type="ECO:0000256" key="1">
    <source>
        <dbReference type="ARBA" id="ARBA00004459"/>
    </source>
</evidence>
<protein>
    <recommendedName>
        <fullName evidence="3">17 kDa surface antigen</fullName>
    </recommendedName>
</protein>
<dbReference type="RefSeq" id="WP_124088074.1">
    <property type="nucleotide sequence ID" value="NZ_UXAW01000091.1"/>
</dbReference>
<sequence length="88" mass="8552">MKAIALSLSIAALALSACVETTPTQNTVLGAVGGAAAGAAVSSRDDRTKGALVGAAVGAAAATYLGQTSTPGQCYYRNSAGQRYVAAC</sequence>
<reference evidence="7 8" key="1">
    <citation type="submission" date="2018-11" db="EMBL/GenBank/DDBJ databases">
        <authorList>
            <person name="Criscuolo A."/>
        </authorList>
    </citation>
    <scope>NUCLEOTIDE SEQUENCE [LARGE SCALE GENOMIC DNA]</scope>
    <source>
        <strain evidence="7">ACIP111625</strain>
    </source>
</reference>
<feature type="chain" id="PRO_5018044690" description="17 kDa surface antigen" evidence="5">
    <location>
        <begin position="18"/>
        <end position="88"/>
    </location>
</feature>
<name>A0A3P5XCC2_9RHOB</name>
<evidence type="ECO:0000256" key="5">
    <source>
        <dbReference type="SAM" id="SignalP"/>
    </source>
</evidence>
<feature type="signal peptide" evidence="5">
    <location>
        <begin position="1"/>
        <end position="17"/>
    </location>
</feature>
<evidence type="ECO:0000256" key="2">
    <source>
        <dbReference type="ARBA" id="ARBA00008681"/>
    </source>
</evidence>
<dbReference type="AlphaFoldDB" id="A0A3P5XCC2"/>
<accession>A0A3P5XCC2</accession>
<gene>
    <name evidence="7" type="ORF">XINFAN_03370</name>
</gene>
<proteinExistence type="inferred from homology"/>
<comment type="subcellular location">
    <subcellularLocation>
        <location evidence="1">Cell outer membrane</location>
        <topology evidence="1">Lipid-anchor</topology>
    </subcellularLocation>
</comment>
<feature type="domain" description="Glycine zipper 2TM" evidence="6">
    <location>
        <begin position="26"/>
        <end position="65"/>
    </location>
</feature>
<evidence type="ECO:0000313" key="8">
    <source>
        <dbReference type="Proteomes" id="UP000277498"/>
    </source>
</evidence>
<dbReference type="Proteomes" id="UP000277498">
    <property type="component" value="Unassembled WGS sequence"/>
</dbReference>
<dbReference type="PROSITE" id="PS51257">
    <property type="entry name" value="PROKAR_LIPOPROTEIN"/>
    <property type="match status" value="1"/>
</dbReference>
<dbReference type="InterPro" id="IPR008816">
    <property type="entry name" value="Gly_zipper_2TM_dom"/>
</dbReference>
<organism evidence="7 8">
    <name type="scientific">Pseudogemmobacter humi</name>
    <dbReference type="NCBI Taxonomy" id="2483812"/>
    <lineage>
        <taxon>Bacteria</taxon>
        <taxon>Pseudomonadati</taxon>
        <taxon>Pseudomonadota</taxon>
        <taxon>Alphaproteobacteria</taxon>
        <taxon>Rhodobacterales</taxon>
        <taxon>Paracoccaceae</taxon>
        <taxon>Pseudogemmobacter</taxon>
    </lineage>
</organism>
<comment type="similarity">
    <text evidence="2">Belongs to the rickettsiale 17 kDa surface antigen family.</text>
</comment>
<evidence type="ECO:0000313" key="7">
    <source>
        <dbReference type="EMBL" id="VDC32309.1"/>
    </source>
</evidence>
<dbReference type="EMBL" id="UXAW01000091">
    <property type="protein sequence ID" value="VDC32309.1"/>
    <property type="molecule type" value="Genomic_DNA"/>
</dbReference>